<keyword evidence="6" id="KW-0067">ATP-binding</keyword>
<dbReference type="GO" id="GO:0043531">
    <property type="term" value="F:ADP binding"/>
    <property type="evidence" value="ECO:0007669"/>
    <property type="project" value="TreeGrafter"/>
</dbReference>
<dbReference type="EC" id="2.7.2.3" evidence="2 7"/>
<comment type="catalytic activity">
    <reaction evidence="1 7">
        <text>(2R)-3-phosphoglycerate + ATP = (2R)-3-phospho-glyceroyl phosphate + ADP</text>
        <dbReference type="Rhea" id="RHEA:14801"/>
        <dbReference type="ChEBI" id="CHEBI:30616"/>
        <dbReference type="ChEBI" id="CHEBI:57604"/>
        <dbReference type="ChEBI" id="CHEBI:58272"/>
        <dbReference type="ChEBI" id="CHEBI:456216"/>
        <dbReference type="EC" id="2.7.2.3"/>
    </reaction>
</comment>
<dbReference type="InterPro" id="IPR015911">
    <property type="entry name" value="Phosphoglycerate_kinase_CS"/>
</dbReference>
<protein>
    <recommendedName>
        <fullName evidence="2 7">Phosphoglycerate kinase</fullName>
        <ecNumber evidence="2 7">2.7.2.3</ecNumber>
    </recommendedName>
</protein>
<keyword evidence="3 7" id="KW-0808">Transferase</keyword>
<sequence length="313" mass="34933">MKTIRDVDIKNKRVFVRCDFNVPVDKKGNIENDFRIRQTLPTLEYILKKGGSIVLASHFSGGELDLVWERVKHSIGENNISFLENLRLNKGEEENSDEFAKELAALADIYVNDAFGVCHRNHASVVKITEYLPSFAGFLLEKEVEVLNKVMENPETPFVAVIGGVKFESKSKVIERFLEKADYVLVGGKIGLSDEVRMLSSEKLILPTDNVDGFDIGPRSIKDFCNIIKKAKTIVWAGPVGYFEKHPYDKGTEEIGKEIIKNKQCFKVAGGGDTINAVFKFKLEDGFDHLSTGGGAMLDFIAEKELPGIKALK</sequence>
<evidence type="ECO:0000313" key="8">
    <source>
        <dbReference type="EMBL" id="OGZ27111.1"/>
    </source>
</evidence>
<keyword evidence="4" id="KW-0547">Nucleotide-binding</keyword>
<evidence type="ECO:0000256" key="6">
    <source>
        <dbReference type="ARBA" id="ARBA00022840"/>
    </source>
</evidence>
<dbReference type="PROSITE" id="PS00111">
    <property type="entry name" value="PGLYCERATE_KINASE"/>
    <property type="match status" value="1"/>
</dbReference>
<dbReference type="PANTHER" id="PTHR11406:SF23">
    <property type="entry name" value="PHOSPHOGLYCERATE KINASE 1, CHLOROPLASTIC-RELATED"/>
    <property type="match status" value="1"/>
</dbReference>
<accession>A0A1G2EP20</accession>
<dbReference type="SUPFAM" id="SSF53748">
    <property type="entry name" value="Phosphoglycerate kinase"/>
    <property type="match status" value="1"/>
</dbReference>
<evidence type="ECO:0000256" key="4">
    <source>
        <dbReference type="ARBA" id="ARBA00022741"/>
    </source>
</evidence>
<evidence type="ECO:0000256" key="7">
    <source>
        <dbReference type="RuleBase" id="RU000532"/>
    </source>
</evidence>
<dbReference type="STRING" id="1801677.A2365_00375"/>
<evidence type="ECO:0000256" key="5">
    <source>
        <dbReference type="ARBA" id="ARBA00022777"/>
    </source>
</evidence>
<dbReference type="EMBL" id="MHMM01000010">
    <property type="protein sequence ID" value="OGZ27111.1"/>
    <property type="molecule type" value="Genomic_DNA"/>
</dbReference>
<comment type="similarity">
    <text evidence="7">Belongs to the phosphoglycerate kinase family.</text>
</comment>
<evidence type="ECO:0000256" key="2">
    <source>
        <dbReference type="ARBA" id="ARBA00013061"/>
    </source>
</evidence>
<comment type="caution">
    <text evidence="8">The sequence shown here is derived from an EMBL/GenBank/DDBJ whole genome shotgun (WGS) entry which is preliminary data.</text>
</comment>
<dbReference type="InterPro" id="IPR015824">
    <property type="entry name" value="Phosphoglycerate_kinase_N"/>
</dbReference>
<dbReference type="GO" id="GO:0004618">
    <property type="term" value="F:phosphoglycerate kinase activity"/>
    <property type="evidence" value="ECO:0007669"/>
    <property type="project" value="UniProtKB-EC"/>
</dbReference>
<dbReference type="PANTHER" id="PTHR11406">
    <property type="entry name" value="PHOSPHOGLYCERATE KINASE"/>
    <property type="match status" value="1"/>
</dbReference>
<evidence type="ECO:0000256" key="1">
    <source>
        <dbReference type="ARBA" id="ARBA00000642"/>
    </source>
</evidence>
<evidence type="ECO:0000256" key="3">
    <source>
        <dbReference type="ARBA" id="ARBA00022679"/>
    </source>
</evidence>
<dbReference type="InterPro" id="IPR036043">
    <property type="entry name" value="Phosphoglycerate_kinase_sf"/>
</dbReference>
<evidence type="ECO:0000313" key="9">
    <source>
        <dbReference type="Proteomes" id="UP000177740"/>
    </source>
</evidence>
<dbReference type="Proteomes" id="UP000177740">
    <property type="component" value="Unassembled WGS sequence"/>
</dbReference>
<dbReference type="GO" id="GO:0005829">
    <property type="term" value="C:cytosol"/>
    <property type="evidence" value="ECO:0007669"/>
    <property type="project" value="TreeGrafter"/>
</dbReference>
<dbReference type="Gene3D" id="3.40.50.1260">
    <property type="entry name" value="Phosphoglycerate kinase, N-terminal domain"/>
    <property type="match status" value="4"/>
</dbReference>
<proteinExistence type="inferred from homology"/>
<dbReference type="GO" id="GO:0006096">
    <property type="term" value="P:glycolytic process"/>
    <property type="evidence" value="ECO:0007669"/>
    <property type="project" value="InterPro"/>
</dbReference>
<dbReference type="AlphaFoldDB" id="A0A1G2EP20"/>
<dbReference type="GO" id="GO:0005524">
    <property type="term" value="F:ATP binding"/>
    <property type="evidence" value="ECO:0007669"/>
    <property type="project" value="UniProtKB-KW"/>
</dbReference>
<dbReference type="PRINTS" id="PR00477">
    <property type="entry name" value="PHGLYCKINASE"/>
</dbReference>
<dbReference type="GO" id="GO:0006094">
    <property type="term" value="P:gluconeogenesis"/>
    <property type="evidence" value="ECO:0007669"/>
    <property type="project" value="TreeGrafter"/>
</dbReference>
<name>A0A1G2EP20_9BACT</name>
<reference evidence="8 9" key="1">
    <citation type="journal article" date="2016" name="Nat. Commun.">
        <title>Thousands of microbial genomes shed light on interconnected biogeochemical processes in an aquifer system.</title>
        <authorList>
            <person name="Anantharaman K."/>
            <person name="Brown C.T."/>
            <person name="Hug L.A."/>
            <person name="Sharon I."/>
            <person name="Castelle C.J."/>
            <person name="Probst A.J."/>
            <person name="Thomas B.C."/>
            <person name="Singh A."/>
            <person name="Wilkins M.J."/>
            <person name="Karaoz U."/>
            <person name="Brodie E.L."/>
            <person name="Williams K.H."/>
            <person name="Hubbard S.S."/>
            <person name="Banfield J.F."/>
        </authorList>
    </citation>
    <scope>NUCLEOTIDE SEQUENCE [LARGE SCALE GENOMIC DNA]</scope>
</reference>
<dbReference type="Pfam" id="PF00162">
    <property type="entry name" value="PGK"/>
    <property type="match status" value="3"/>
</dbReference>
<gene>
    <name evidence="8" type="ORF">A2365_00375</name>
</gene>
<keyword evidence="5 7" id="KW-0418">Kinase</keyword>
<organism evidence="8 9">
    <name type="scientific">Candidatus Nealsonbacteria bacterium RIFOXYB1_FULL_40_15</name>
    <dbReference type="NCBI Taxonomy" id="1801677"/>
    <lineage>
        <taxon>Bacteria</taxon>
        <taxon>Candidatus Nealsoniibacteriota</taxon>
    </lineage>
</organism>
<dbReference type="InterPro" id="IPR001576">
    <property type="entry name" value="Phosphoglycerate_kinase"/>
</dbReference>